<keyword evidence="2" id="KW-0238">DNA-binding</keyword>
<name>A0A8F6TVQ1_9RHOB</name>
<evidence type="ECO:0000256" key="2">
    <source>
        <dbReference type="ARBA" id="ARBA00023125"/>
    </source>
</evidence>
<feature type="domain" description="RNA polymerase sigma-70 region 4" evidence="5">
    <location>
        <begin position="20"/>
        <end position="59"/>
    </location>
</feature>
<sequence>MSRKNVQHGSSDHLAPEDEEQLALVAWYYYHDGLTQGDIGDMLGISRIKVSRLLDRGRQSGIIQVNINSPYAGCFRQQRALIERFGLRDARVVPAFDKGDAGTRVAQAAAQLLMQELEPGELLAIGWGETVSKTLQQMTPLLTQGQLELVSLTGGVATYLNGSGFGKMSNIHLIPTPLRVSSSDFARALREEPFVRDIIDMALTSRVALVGVGSLSDEATLVRSDYCNRSELNLFRRQGAAGDILGFFYDAEGNVLPLDIHEHVVSVPLSSLASIDTVIGAAAGVEKADAILGAMRGRHINTLVTDQPTAEAILERSDP</sequence>
<dbReference type="InterPro" id="IPR007630">
    <property type="entry name" value="RNA_pol_sigma70_r4"/>
</dbReference>
<proteinExistence type="predicted"/>
<dbReference type="AlphaFoldDB" id="A0A8F6TVQ1"/>
<accession>A0A8F6TVQ1</accession>
<gene>
    <name evidence="6" type="ORF">KYE46_14160</name>
</gene>
<feature type="domain" description="Sugar-binding" evidence="4">
    <location>
        <begin position="70"/>
        <end position="315"/>
    </location>
</feature>
<organism evidence="6 7">
    <name type="scientific">Gymnodinialimonas ceratoperidinii</name>
    <dbReference type="NCBI Taxonomy" id="2856823"/>
    <lineage>
        <taxon>Bacteria</taxon>
        <taxon>Pseudomonadati</taxon>
        <taxon>Pseudomonadota</taxon>
        <taxon>Alphaproteobacteria</taxon>
        <taxon>Rhodobacterales</taxon>
        <taxon>Paracoccaceae</taxon>
        <taxon>Gymnodinialimonas</taxon>
    </lineage>
</organism>
<dbReference type="Proteomes" id="UP000825009">
    <property type="component" value="Chromosome"/>
</dbReference>
<dbReference type="InterPro" id="IPR007324">
    <property type="entry name" value="Sugar-bd_dom_put"/>
</dbReference>
<dbReference type="GO" id="GO:0006352">
    <property type="term" value="P:DNA-templated transcription initiation"/>
    <property type="evidence" value="ECO:0007669"/>
    <property type="project" value="InterPro"/>
</dbReference>
<keyword evidence="3" id="KW-0804">Transcription</keyword>
<evidence type="ECO:0000313" key="7">
    <source>
        <dbReference type="Proteomes" id="UP000825009"/>
    </source>
</evidence>
<dbReference type="PANTHER" id="PTHR34294">
    <property type="entry name" value="TRANSCRIPTIONAL REGULATOR-RELATED"/>
    <property type="match status" value="1"/>
</dbReference>
<dbReference type="EMBL" id="CP079194">
    <property type="protein sequence ID" value="QXT39064.1"/>
    <property type="molecule type" value="Genomic_DNA"/>
</dbReference>
<dbReference type="GO" id="GO:0030246">
    <property type="term" value="F:carbohydrate binding"/>
    <property type="evidence" value="ECO:0007669"/>
    <property type="project" value="InterPro"/>
</dbReference>
<evidence type="ECO:0000259" key="4">
    <source>
        <dbReference type="Pfam" id="PF04198"/>
    </source>
</evidence>
<protein>
    <submittedName>
        <fullName evidence="6">Sugar-binding transcriptional regulator</fullName>
    </submittedName>
</protein>
<dbReference type="PANTHER" id="PTHR34294:SF1">
    <property type="entry name" value="TRANSCRIPTIONAL REGULATOR LSRR"/>
    <property type="match status" value="1"/>
</dbReference>
<dbReference type="GO" id="GO:0003677">
    <property type="term" value="F:DNA binding"/>
    <property type="evidence" value="ECO:0007669"/>
    <property type="project" value="UniProtKB-KW"/>
</dbReference>
<evidence type="ECO:0000259" key="5">
    <source>
        <dbReference type="Pfam" id="PF04545"/>
    </source>
</evidence>
<dbReference type="KEGG" id="gce:KYE46_14160"/>
<evidence type="ECO:0000313" key="6">
    <source>
        <dbReference type="EMBL" id="QXT39064.1"/>
    </source>
</evidence>
<reference evidence="6 7" key="1">
    <citation type="submission" date="2021-07" db="EMBL/GenBank/DDBJ databases">
        <title>A novel Jannaschia species isolated from marine dinoflagellate Ceratoperidinium margalefii.</title>
        <authorList>
            <person name="Jiang Y."/>
            <person name="Li Z."/>
        </authorList>
    </citation>
    <scope>NUCLEOTIDE SEQUENCE [LARGE SCALE GENOMIC DNA]</scope>
    <source>
        <strain evidence="6 7">J12C1-MA-4</strain>
    </source>
</reference>
<dbReference type="GO" id="GO:0003700">
    <property type="term" value="F:DNA-binding transcription factor activity"/>
    <property type="evidence" value="ECO:0007669"/>
    <property type="project" value="InterPro"/>
</dbReference>
<keyword evidence="1" id="KW-0805">Transcription regulation</keyword>
<dbReference type="InterPro" id="IPR051054">
    <property type="entry name" value="SorC_transcr_regulators"/>
</dbReference>
<evidence type="ECO:0000256" key="3">
    <source>
        <dbReference type="ARBA" id="ARBA00023163"/>
    </source>
</evidence>
<dbReference type="Pfam" id="PF04545">
    <property type="entry name" value="Sigma70_r4"/>
    <property type="match status" value="1"/>
</dbReference>
<dbReference type="RefSeq" id="WP_219001381.1">
    <property type="nucleotide sequence ID" value="NZ_CP079194.1"/>
</dbReference>
<evidence type="ECO:0000256" key="1">
    <source>
        <dbReference type="ARBA" id="ARBA00023015"/>
    </source>
</evidence>
<dbReference type="Pfam" id="PF04198">
    <property type="entry name" value="Sugar-bind"/>
    <property type="match status" value="1"/>
</dbReference>
<keyword evidence="7" id="KW-1185">Reference proteome</keyword>